<dbReference type="Proteomes" id="UP000276133">
    <property type="component" value="Unassembled WGS sequence"/>
</dbReference>
<dbReference type="InterPro" id="IPR051350">
    <property type="entry name" value="WD_repeat-ST_regulator"/>
</dbReference>
<dbReference type="PROSITE" id="PS50082">
    <property type="entry name" value="WD_REPEATS_2"/>
    <property type="match status" value="2"/>
</dbReference>
<dbReference type="InterPro" id="IPR001680">
    <property type="entry name" value="WD40_rpt"/>
</dbReference>
<sequence length="491" mass="55975">MNCTKSNQEKSNNIWQEILSLDAKFNFKRINHNSQLRTLYLRRRAQIMRENSMRSKDEETLQKRREYLNLRTQILEQKFGQTFENSSLSNYSLQNRSRTNNKAASVDSISLNFDIRDNFSRKLNNFSNMSNILNPRISNLNCSRESLNSNHKSVINKQNYDDIFCAEVHHIFNNHAASITRVKFANNDRSLLASCSSDGTLAICQVIPAPATMIYKLEGHKAEIMDMQWSTTNDLIVTASLDGTSRVWQVTKGKCMRILRDTLNSEILCCCFLPTNENMIFTGNSKGLIQVYNLSTGIIASKNCLQKVAGKVQAMCFDSTGSNLWVGDNNGAVHLFQFNIYNLKLNKTKKIINNNGYSITSLSFKHLNSKESALLVNSMPNFLLLYKLINSDIQSIRLRKRILIKQNQLMIKSTFCPVINKKQQNSSLVCTGSEDNCVYIYDMDFDENPLISKLQKHDHPVIDVGLNYDLSLMASGDANGTVIIWKMNNQT</sequence>
<dbReference type="STRING" id="10195.A0A3M7QH14"/>
<dbReference type="SUPFAM" id="SSF50978">
    <property type="entry name" value="WD40 repeat-like"/>
    <property type="match status" value="1"/>
</dbReference>
<comment type="caution">
    <text evidence="4">The sequence shown here is derived from an EMBL/GenBank/DDBJ whole genome shotgun (WGS) entry which is preliminary data.</text>
</comment>
<dbReference type="InterPro" id="IPR036322">
    <property type="entry name" value="WD40_repeat_dom_sf"/>
</dbReference>
<keyword evidence="5" id="KW-1185">Reference proteome</keyword>
<dbReference type="SMART" id="SM00320">
    <property type="entry name" value="WD40"/>
    <property type="match status" value="6"/>
</dbReference>
<dbReference type="PANTHER" id="PTHR22838:SF4">
    <property type="entry name" value="WD REPEAT-CONTAINING PROTEIN 13"/>
    <property type="match status" value="1"/>
</dbReference>
<dbReference type="OrthoDB" id="1932312at2759"/>
<dbReference type="InterPro" id="IPR015943">
    <property type="entry name" value="WD40/YVTN_repeat-like_dom_sf"/>
</dbReference>
<organism evidence="4 5">
    <name type="scientific">Brachionus plicatilis</name>
    <name type="common">Marine rotifer</name>
    <name type="synonym">Brachionus muelleri</name>
    <dbReference type="NCBI Taxonomy" id="10195"/>
    <lineage>
        <taxon>Eukaryota</taxon>
        <taxon>Metazoa</taxon>
        <taxon>Spiralia</taxon>
        <taxon>Gnathifera</taxon>
        <taxon>Rotifera</taxon>
        <taxon>Eurotatoria</taxon>
        <taxon>Monogononta</taxon>
        <taxon>Pseudotrocha</taxon>
        <taxon>Ploima</taxon>
        <taxon>Brachionidae</taxon>
        <taxon>Brachionus</taxon>
    </lineage>
</organism>
<evidence type="ECO:0000256" key="3">
    <source>
        <dbReference type="PROSITE-ProRule" id="PRU00221"/>
    </source>
</evidence>
<dbReference type="Pfam" id="PF00400">
    <property type="entry name" value="WD40"/>
    <property type="match status" value="3"/>
</dbReference>
<keyword evidence="1 3" id="KW-0853">WD repeat</keyword>
<evidence type="ECO:0000313" key="4">
    <source>
        <dbReference type="EMBL" id="RNA10522.1"/>
    </source>
</evidence>
<accession>A0A3M7QH14</accession>
<dbReference type="GO" id="GO:1990841">
    <property type="term" value="F:promoter-specific chromatin binding"/>
    <property type="evidence" value="ECO:0007669"/>
    <property type="project" value="TreeGrafter"/>
</dbReference>
<proteinExistence type="predicted"/>
<dbReference type="GO" id="GO:0005634">
    <property type="term" value="C:nucleus"/>
    <property type="evidence" value="ECO:0007669"/>
    <property type="project" value="TreeGrafter"/>
</dbReference>
<feature type="repeat" description="WD" evidence="3">
    <location>
        <begin position="454"/>
        <end position="491"/>
    </location>
</feature>
<evidence type="ECO:0000256" key="2">
    <source>
        <dbReference type="ARBA" id="ARBA00022737"/>
    </source>
</evidence>
<name>A0A3M7QH14_BRAPC</name>
<reference evidence="4 5" key="1">
    <citation type="journal article" date="2018" name="Sci. Rep.">
        <title>Genomic signatures of local adaptation to the degree of environmental predictability in rotifers.</title>
        <authorList>
            <person name="Franch-Gras L."/>
            <person name="Hahn C."/>
            <person name="Garcia-Roger E.M."/>
            <person name="Carmona M.J."/>
            <person name="Serra M."/>
            <person name="Gomez A."/>
        </authorList>
    </citation>
    <scope>NUCLEOTIDE SEQUENCE [LARGE SCALE GENOMIC DNA]</scope>
    <source>
        <strain evidence="4">HYR1</strain>
    </source>
</reference>
<protein>
    <submittedName>
        <fullName evidence="4">WD repeat-containing 13</fullName>
    </submittedName>
</protein>
<dbReference type="PROSITE" id="PS50294">
    <property type="entry name" value="WD_REPEATS_REGION"/>
    <property type="match status" value="2"/>
</dbReference>
<gene>
    <name evidence="4" type="ORF">BpHYR1_022828</name>
</gene>
<dbReference type="Gene3D" id="2.130.10.10">
    <property type="entry name" value="YVTN repeat-like/Quinoprotein amine dehydrogenase"/>
    <property type="match status" value="2"/>
</dbReference>
<dbReference type="EMBL" id="REGN01006168">
    <property type="protein sequence ID" value="RNA10522.1"/>
    <property type="molecule type" value="Genomic_DNA"/>
</dbReference>
<evidence type="ECO:0000256" key="1">
    <source>
        <dbReference type="ARBA" id="ARBA00022574"/>
    </source>
</evidence>
<feature type="repeat" description="WD" evidence="3">
    <location>
        <begin position="217"/>
        <end position="258"/>
    </location>
</feature>
<keyword evidence="2" id="KW-0677">Repeat</keyword>
<dbReference type="AlphaFoldDB" id="A0A3M7QH14"/>
<dbReference type="PANTHER" id="PTHR22838">
    <property type="entry name" value="WD REPEAT PROTEIN 26-RELATED"/>
    <property type="match status" value="1"/>
</dbReference>
<evidence type="ECO:0000313" key="5">
    <source>
        <dbReference type="Proteomes" id="UP000276133"/>
    </source>
</evidence>